<dbReference type="Proteomes" id="UP000324705">
    <property type="component" value="Chromosome 5B"/>
</dbReference>
<dbReference type="GO" id="GO:0006406">
    <property type="term" value="P:mRNA export from nucleus"/>
    <property type="evidence" value="ECO:0007669"/>
    <property type="project" value="TreeGrafter"/>
</dbReference>
<dbReference type="Pfam" id="PF11957">
    <property type="entry name" value="efThoc1"/>
    <property type="match status" value="1"/>
</dbReference>
<name>A0A9R0XCR1_TRITD</name>
<accession>A0A9R0XCR1</accession>
<dbReference type="PANTHER" id="PTHR13265">
    <property type="entry name" value="THO COMPLEX SUBUNIT 1"/>
    <property type="match status" value="1"/>
</dbReference>
<dbReference type="AlphaFoldDB" id="A0A9R0XCR1"/>
<dbReference type="InterPro" id="IPR021861">
    <property type="entry name" value="THO_THOC1"/>
</dbReference>
<evidence type="ECO:0000313" key="2">
    <source>
        <dbReference type="Proteomes" id="UP000324705"/>
    </source>
</evidence>
<sequence length="253" mass="28868">MQCGNSVDSGESSCMITRLLDMMLYLCERGHVEAGMVFQLLEDLTDMSTIKDCKHVFGYIESKQDVLGKQELFRRGKLVMLRTCNQLLQRLSKSNDVVFRGRIIMFLAHFFPLSERSALNIKGVFNISNETKYEKDPTAGISVDFNFYQTLWSLQEHFRNPASTTTNPTKWQKFASNLMVVLSTFESQTLCSADGKHNNTEQEGDAASNIKYLTSSKLMALELKDASFRCHILVQCLIFFDCLKRQKKIALPL</sequence>
<evidence type="ECO:0008006" key="3">
    <source>
        <dbReference type="Google" id="ProtNLM"/>
    </source>
</evidence>
<reference evidence="1 2" key="1">
    <citation type="submission" date="2017-09" db="EMBL/GenBank/DDBJ databases">
        <authorList>
            <consortium name="International Durum Wheat Genome Sequencing Consortium (IDWGSC)"/>
            <person name="Milanesi L."/>
        </authorList>
    </citation>
    <scope>NUCLEOTIDE SEQUENCE [LARGE SCALE GENOMIC DNA]</scope>
    <source>
        <strain evidence="2">cv. Svevo</strain>
    </source>
</reference>
<protein>
    <recommendedName>
        <fullName evidence="3">THO complex subunit 1</fullName>
    </recommendedName>
</protein>
<organism evidence="1 2">
    <name type="scientific">Triticum turgidum subsp. durum</name>
    <name type="common">Durum wheat</name>
    <name type="synonym">Triticum durum</name>
    <dbReference type="NCBI Taxonomy" id="4567"/>
    <lineage>
        <taxon>Eukaryota</taxon>
        <taxon>Viridiplantae</taxon>
        <taxon>Streptophyta</taxon>
        <taxon>Embryophyta</taxon>
        <taxon>Tracheophyta</taxon>
        <taxon>Spermatophyta</taxon>
        <taxon>Magnoliopsida</taxon>
        <taxon>Liliopsida</taxon>
        <taxon>Poales</taxon>
        <taxon>Poaceae</taxon>
        <taxon>BOP clade</taxon>
        <taxon>Pooideae</taxon>
        <taxon>Triticodae</taxon>
        <taxon>Triticeae</taxon>
        <taxon>Triticinae</taxon>
        <taxon>Triticum</taxon>
    </lineage>
</organism>
<dbReference type="Gramene" id="TRITD5Bv1G159200.1">
    <property type="protein sequence ID" value="TRITD5Bv1G159200.1"/>
    <property type="gene ID" value="TRITD5Bv1G159200"/>
</dbReference>
<dbReference type="GO" id="GO:0000445">
    <property type="term" value="C:THO complex part of transcription export complex"/>
    <property type="evidence" value="ECO:0007669"/>
    <property type="project" value="TreeGrafter"/>
</dbReference>
<dbReference type="EMBL" id="LT934120">
    <property type="protein sequence ID" value="VAI34220.1"/>
    <property type="molecule type" value="Genomic_DNA"/>
</dbReference>
<proteinExistence type="predicted"/>
<keyword evidence="2" id="KW-1185">Reference proteome</keyword>
<evidence type="ECO:0000313" key="1">
    <source>
        <dbReference type="EMBL" id="VAI34220.1"/>
    </source>
</evidence>
<gene>
    <name evidence="1" type="ORF">TRITD_5Bv1G159200</name>
</gene>
<dbReference type="PANTHER" id="PTHR13265:SF0">
    <property type="entry name" value="HPR1"/>
    <property type="match status" value="1"/>
</dbReference>